<feature type="transmembrane region" description="Helical" evidence="1">
    <location>
        <begin position="150"/>
        <end position="171"/>
    </location>
</feature>
<feature type="transmembrane region" description="Helical" evidence="1">
    <location>
        <begin position="125"/>
        <end position="144"/>
    </location>
</feature>
<gene>
    <name evidence="2" type="ORF">METZ01_LOCUS410928</name>
</gene>
<feature type="non-terminal residue" evidence="2">
    <location>
        <position position="1"/>
    </location>
</feature>
<feature type="transmembrane region" description="Helical" evidence="1">
    <location>
        <begin position="26"/>
        <end position="49"/>
    </location>
</feature>
<feature type="transmembrane region" description="Helical" evidence="1">
    <location>
        <begin position="69"/>
        <end position="88"/>
    </location>
</feature>
<feature type="non-terminal residue" evidence="2">
    <location>
        <position position="277"/>
    </location>
</feature>
<keyword evidence="1" id="KW-1133">Transmembrane helix</keyword>
<feature type="transmembrane region" description="Helical" evidence="1">
    <location>
        <begin position="256"/>
        <end position="275"/>
    </location>
</feature>
<reference evidence="2" key="1">
    <citation type="submission" date="2018-05" db="EMBL/GenBank/DDBJ databases">
        <authorList>
            <person name="Lanie J.A."/>
            <person name="Ng W.-L."/>
            <person name="Kazmierczak K.M."/>
            <person name="Andrzejewski T.M."/>
            <person name="Davidsen T.M."/>
            <person name="Wayne K.J."/>
            <person name="Tettelin H."/>
            <person name="Glass J.I."/>
            <person name="Rusch D."/>
            <person name="Podicherti R."/>
            <person name="Tsui H.-C.T."/>
            <person name="Winkler M.E."/>
        </authorList>
    </citation>
    <scope>NUCLEOTIDE SEQUENCE</scope>
</reference>
<feature type="transmembrane region" description="Helical" evidence="1">
    <location>
        <begin position="217"/>
        <end position="236"/>
    </location>
</feature>
<organism evidence="2">
    <name type="scientific">marine metagenome</name>
    <dbReference type="NCBI Taxonomy" id="408172"/>
    <lineage>
        <taxon>unclassified sequences</taxon>
        <taxon>metagenomes</taxon>
        <taxon>ecological metagenomes</taxon>
    </lineage>
</organism>
<feature type="transmembrane region" description="Helical" evidence="1">
    <location>
        <begin position="94"/>
        <end position="113"/>
    </location>
</feature>
<dbReference type="AlphaFoldDB" id="A0A382WHI0"/>
<name>A0A382WHI0_9ZZZZ</name>
<keyword evidence="1" id="KW-0812">Transmembrane</keyword>
<sequence>IGFLWAAPGGMAVAMPAILKSDQLQLFFLPCLAVFIGWALQQFFVDLFFHQDPRQRHESPLYWYDTDWLDVLIAVIAIMIVVIIRGGFDFSTSLILHMGVGWYAAFLILVNLLKFRMTPPRGDNWSGCVGIVSGALVFCFRNGLEQVALAILLTGILGGIGFASGQQIKLLFIKTGLQTNWHSILEQTQGFLFGIALVAGVGILSILTPQITDATDLPTWTHIFAVVFVLVIITYLNHRKAVGTWIEQVKSLPEKFFGLPTVGLFLSSKGFLGWFEV</sequence>
<feature type="transmembrane region" description="Helical" evidence="1">
    <location>
        <begin position="191"/>
        <end position="211"/>
    </location>
</feature>
<proteinExistence type="predicted"/>
<dbReference type="EMBL" id="UINC01159789">
    <property type="protein sequence ID" value="SVD58074.1"/>
    <property type="molecule type" value="Genomic_DNA"/>
</dbReference>
<protein>
    <submittedName>
        <fullName evidence="2">Uncharacterized protein</fullName>
    </submittedName>
</protein>
<keyword evidence="1" id="KW-0472">Membrane</keyword>
<evidence type="ECO:0000313" key="2">
    <source>
        <dbReference type="EMBL" id="SVD58074.1"/>
    </source>
</evidence>
<accession>A0A382WHI0</accession>
<evidence type="ECO:0000256" key="1">
    <source>
        <dbReference type="SAM" id="Phobius"/>
    </source>
</evidence>